<dbReference type="PANTHER" id="PTHR32015:SF3">
    <property type="entry name" value="TRIACYLGLYCEROL LIPASE"/>
    <property type="match status" value="1"/>
</dbReference>
<keyword evidence="3" id="KW-1185">Reference proteome</keyword>
<evidence type="ECO:0000313" key="2">
    <source>
        <dbReference type="EMBL" id="CAD5220782.1"/>
    </source>
</evidence>
<dbReference type="EMBL" id="CAJFDH010000004">
    <property type="protein sequence ID" value="CAD5220782.1"/>
    <property type="molecule type" value="Genomic_DNA"/>
</dbReference>
<dbReference type="GO" id="GO:0016298">
    <property type="term" value="F:lipase activity"/>
    <property type="evidence" value="ECO:0007669"/>
    <property type="project" value="TreeGrafter"/>
</dbReference>
<reference evidence="2" key="1">
    <citation type="submission" date="2020-09" db="EMBL/GenBank/DDBJ databases">
        <authorList>
            <person name="Kikuchi T."/>
        </authorList>
    </citation>
    <scope>NUCLEOTIDE SEQUENCE</scope>
    <source>
        <strain evidence="2">SH1</strain>
    </source>
</reference>
<dbReference type="InterPro" id="IPR002918">
    <property type="entry name" value="Lipase_EstA/Esterase_EstB"/>
</dbReference>
<gene>
    <name evidence="2" type="ORF">BOKJ2_LOCUS9116</name>
</gene>
<dbReference type="GO" id="GO:0016042">
    <property type="term" value="P:lipid catabolic process"/>
    <property type="evidence" value="ECO:0007669"/>
    <property type="project" value="InterPro"/>
</dbReference>
<feature type="chain" id="PRO_5035595201" description="Lipase" evidence="1">
    <location>
        <begin position="23"/>
        <end position="313"/>
    </location>
</feature>
<dbReference type="PANTHER" id="PTHR32015">
    <property type="entry name" value="FASTING INDUCED LIPASE"/>
    <property type="match status" value="1"/>
</dbReference>
<protein>
    <recommendedName>
        <fullName evidence="4">Lipase</fullName>
    </recommendedName>
</protein>
<dbReference type="SUPFAM" id="SSF53474">
    <property type="entry name" value="alpha/beta-Hydrolases"/>
    <property type="match status" value="1"/>
</dbReference>
<evidence type="ECO:0008006" key="4">
    <source>
        <dbReference type="Google" id="ProtNLM"/>
    </source>
</evidence>
<evidence type="ECO:0000313" key="3">
    <source>
        <dbReference type="Proteomes" id="UP000614601"/>
    </source>
</evidence>
<name>A0A811KZ23_9BILA</name>
<keyword evidence="1" id="KW-0732">Signal</keyword>
<dbReference type="Gene3D" id="3.40.50.1820">
    <property type="entry name" value="alpha/beta hydrolase"/>
    <property type="match status" value="1"/>
</dbReference>
<dbReference type="EMBL" id="CAJFCW020000004">
    <property type="protein sequence ID" value="CAG9114138.1"/>
    <property type="molecule type" value="Genomic_DNA"/>
</dbReference>
<proteinExistence type="predicted"/>
<dbReference type="Proteomes" id="UP000783686">
    <property type="component" value="Unassembled WGS sequence"/>
</dbReference>
<comment type="caution">
    <text evidence="2">The sequence shown here is derived from an EMBL/GenBank/DDBJ whole genome shotgun (WGS) entry which is preliminary data.</text>
</comment>
<organism evidence="2 3">
    <name type="scientific">Bursaphelenchus okinawaensis</name>
    <dbReference type="NCBI Taxonomy" id="465554"/>
    <lineage>
        <taxon>Eukaryota</taxon>
        <taxon>Metazoa</taxon>
        <taxon>Ecdysozoa</taxon>
        <taxon>Nematoda</taxon>
        <taxon>Chromadorea</taxon>
        <taxon>Rhabditida</taxon>
        <taxon>Tylenchina</taxon>
        <taxon>Tylenchomorpha</taxon>
        <taxon>Aphelenchoidea</taxon>
        <taxon>Aphelenchoididae</taxon>
        <taxon>Bursaphelenchus</taxon>
    </lineage>
</organism>
<feature type="signal peptide" evidence="1">
    <location>
        <begin position="1"/>
        <end position="22"/>
    </location>
</feature>
<dbReference type="AlphaFoldDB" id="A0A811KZ23"/>
<dbReference type="Pfam" id="PF01674">
    <property type="entry name" value="Lipase_2"/>
    <property type="match status" value="1"/>
</dbReference>
<sequence length="313" mass="34854">MFYHFLLLFSLFFVGNSTISDGFYSHILKNYGKKAADRLARKDLGWKGSFGGGEDVGPILQKKVPILFVHGQTRRAGDLQYVLKHFLEDGYTYDEVFGTSYGTNVTHDNYHSDMVYCKYIMQIRSMLEAVLSYTKHEQIDIVAFSMGAGMTRKAILGGECVDTKENLGLSLTSKIRNYVSVAGVQRGVVICDKVKDYVPLCNGNNGLHCDSDYNRDINTPSGYEATERIVAIETTSDDILGATTSCKTDPALFTGANEVYTLNGLDHRAAIWFLGEVVYNITQKMPLKSMEDIAAEAIRNAEKYSDYDIGILP</sequence>
<dbReference type="InterPro" id="IPR029058">
    <property type="entry name" value="AB_hydrolase_fold"/>
</dbReference>
<evidence type="ECO:0000256" key="1">
    <source>
        <dbReference type="SAM" id="SignalP"/>
    </source>
</evidence>
<accession>A0A811KZ23</accession>
<dbReference type="Proteomes" id="UP000614601">
    <property type="component" value="Unassembled WGS sequence"/>
</dbReference>